<protein>
    <submittedName>
        <fullName evidence="1">Uncharacterized protein</fullName>
    </submittedName>
</protein>
<evidence type="ECO:0000313" key="2">
    <source>
        <dbReference type="Proteomes" id="UP000321306"/>
    </source>
</evidence>
<sequence>MEHPRLPTFHLDDVPRSLARSLQALADLTYTFGPQGDGFFGQDLCKIAHEKLGLHLPDLRTASMQQDILEQAILNLAAERQSHVLLVIQIHPNPIEGYVCLIPTDQQSEVLRLLSTVPIQQRSS</sequence>
<dbReference type="RefSeq" id="WP_146889133.1">
    <property type="nucleotide sequence ID" value="NZ_BJXB01000028.1"/>
</dbReference>
<organism evidence="1 2">
    <name type="scientific">Deinococcus cellulosilyticus (strain DSM 18568 / NBRC 106333 / KACC 11606 / 5516J-15)</name>
    <dbReference type="NCBI Taxonomy" id="1223518"/>
    <lineage>
        <taxon>Bacteria</taxon>
        <taxon>Thermotogati</taxon>
        <taxon>Deinococcota</taxon>
        <taxon>Deinococci</taxon>
        <taxon>Deinococcales</taxon>
        <taxon>Deinococcaceae</taxon>
        <taxon>Deinococcus</taxon>
    </lineage>
</organism>
<dbReference type="OrthoDB" id="9861042at2"/>
<proteinExistence type="predicted"/>
<dbReference type="EMBL" id="BJXB01000028">
    <property type="protein sequence ID" value="GEM49144.1"/>
    <property type="molecule type" value="Genomic_DNA"/>
</dbReference>
<evidence type="ECO:0000313" key="1">
    <source>
        <dbReference type="EMBL" id="GEM49144.1"/>
    </source>
</evidence>
<dbReference type="AlphaFoldDB" id="A0A511N8I4"/>
<gene>
    <name evidence="1" type="ORF">DC3_47790</name>
</gene>
<comment type="caution">
    <text evidence="1">The sequence shown here is derived from an EMBL/GenBank/DDBJ whole genome shotgun (WGS) entry which is preliminary data.</text>
</comment>
<name>A0A511N8I4_DEIC1</name>
<reference evidence="1 2" key="1">
    <citation type="submission" date="2019-07" db="EMBL/GenBank/DDBJ databases">
        <title>Whole genome shotgun sequence of Deinococcus cellulosilyticus NBRC 106333.</title>
        <authorList>
            <person name="Hosoyama A."/>
            <person name="Uohara A."/>
            <person name="Ohji S."/>
            <person name="Ichikawa N."/>
        </authorList>
    </citation>
    <scope>NUCLEOTIDE SEQUENCE [LARGE SCALE GENOMIC DNA]</scope>
    <source>
        <strain evidence="1 2">NBRC 106333</strain>
    </source>
</reference>
<keyword evidence="2" id="KW-1185">Reference proteome</keyword>
<accession>A0A511N8I4</accession>
<dbReference type="Proteomes" id="UP000321306">
    <property type="component" value="Unassembled WGS sequence"/>
</dbReference>